<gene>
    <name evidence="4" type="primary">hemA_2</name>
    <name evidence="4" type="ORF">HC248_02429</name>
</gene>
<accession>A0A6H2HBE2</accession>
<keyword evidence="5" id="KW-1185">Reference proteome</keyword>
<dbReference type="Gene3D" id="3.90.1150.10">
    <property type="entry name" value="Aspartate Aminotransferase, domain 1"/>
    <property type="match status" value="1"/>
</dbReference>
<dbReference type="SUPFAM" id="SSF53383">
    <property type="entry name" value="PLP-dependent transferases"/>
    <property type="match status" value="1"/>
</dbReference>
<dbReference type="PANTHER" id="PTHR13693">
    <property type="entry name" value="CLASS II AMINOTRANSFERASE/8-AMINO-7-OXONONANOATE SYNTHASE"/>
    <property type="match status" value="1"/>
</dbReference>
<dbReference type="Gene3D" id="3.40.640.10">
    <property type="entry name" value="Type I PLP-dependent aspartate aminotransferase-like (Major domain)"/>
    <property type="match status" value="1"/>
</dbReference>
<feature type="domain" description="Aminotransferase class I/classII large" evidence="3">
    <location>
        <begin position="3"/>
        <end position="209"/>
    </location>
</feature>
<name>A0A6H2HBE2_9BURK</name>
<dbReference type="InterPro" id="IPR015422">
    <property type="entry name" value="PyrdxlP-dep_Trfase_small"/>
</dbReference>
<dbReference type="AlphaFoldDB" id="A0A6H2HBE2"/>
<organism evidence="4 5">
    <name type="scientific">Polaromonas vacuolata</name>
    <dbReference type="NCBI Taxonomy" id="37448"/>
    <lineage>
        <taxon>Bacteria</taxon>
        <taxon>Pseudomonadati</taxon>
        <taxon>Pseudomonadota</taxon>
        <taxon>Betaproteobacteria</taxon>
        <taxon>Burkholderiales</taxon>
        <taxon>Comamonadaceae</taxon>
        <taxon>Polaromonas</taxon>
    </lineage>
</organism>
<dbReference type="InterPro" id="IPR015421">
    <property type="entry name" value="PyrdxlP-dep_Trfase_major"/>
</dbReference>
<dbReference type="RefSeq" id="WP_272953615.1">
    <property type="nucleotide sequence ID" value="NZ_CP051461.1"/>
</dbReference>
<dbReference type="GO" id="GO:0030170">
    <property type="term" value="F:pyridoxal phosphate binding"/>
    <property type="evidence" value="ECO:0007669"/>
    <property type="project" value="InterPro"/>
</dbReference>
<dbReference type="Pfam" id="PF00155">
    <property type="entry name" value="Aminotran_1_2"/>
    <property type="match status" value="1"/>
</dbReference>
<keyword evidence="2 4" id="KW-0808">Transferase</keyword>
<reference evidence="4 5" key="1">
    <citation type="submission" date="2020-04" db="EMBL/GenBank/DDBJ databases">
        <title>Complete genome of a Psychrophilic, Marine, Gas Vacuolate Bacterium Polaromonas vacuolata KCTC 22033T.</title>
        <authorList>
            <person name="Hwang K."/>
            <person name="Kim K.M."/>
        </authorList>
    </citation>
    <scope>NUCLEOTIDE SEQUENCE [LARGE SCALE GENOMIC DNA]</scope>
    <source>
        <strain evidence="4 5">KCTC 22033</strain>
    </source>
</reference>
<sequence length="237" mass="25530">MYSMFGDFSPLPALVLMLEKYPKLHLYLDDAHGMSWTDPRGTGYVFQYIANHPRVVFCISQAKGFGAGGGVFLIADPKMRDLVRTLGQTMIFSGPIQIPVLGAAIAFANLHLSGEVELLQKDLSAKLELAEIKCREYGLPLVSKGLIPIFFIGIGTTPLAIAVCKQLKDANFLVNVAAYPAVPPGRSGLRISINASHTAAEITNLFDNIGQLLPKYLKAENSSMAKVASDFGCANLG</sequence>
<keyword evidence="4" id="KW-0012">Acyltransferase</keyword>
<evidence type="ECO:0000259" key="3">
    <source>
        <dbReference type="Pfam" id="PF00155"/>
    </source>
</evidence>
<dbReference type="InterPro" id="IPR015424">
    <property type="entry name" value="PyrdxlP-dep_Trfase"/>
</dbReference>
<dbReference type="GO" id="GO:0003870">
    <property type="term" value="F:5-aminolevulinate synthase activity"/>
    <property type="evidence" value="ECO:0007669"/>
    <property type="project" value="UniProtKB-EC"/>
</dbReference>
<proteinExistence type="predicted"/>
<dbReference type="KEGG" id="pvac:HC248_02429"/>
<dbReference type="EC" id="2.3.1.37" evidence="4"/>
<comment type="cofactor">
    <cofactor evidence="1">
        <name>pyridoxal 5'-phosphate</name>
        <dbReference type="ChEBI" id="CHEBI:597326"/>
    </cofactor>
</comment>
<dbReference type="EMBL" id="CP051461">
    <property type="protein sequence ID" value="QJC57113.1"/>
    <property type="molecule type" value="Genomic_DNA"/>
</dbReference>
<protein>
    <submittedName>
        <fullName evidence="4">5-aminolevulinate synthase</fullName>
        <ecNumber evidence="4">2.3.1.37</ecNumber>
    </submittedName>
</protein>
<dbReference type="Proteomes" id="UP000502041">
    <property type="component" value="Chromosome"/>
</dbReference>
<evidence type="ECO:0000256" key="2">
    <source>
        <dbReference type="ARBA" id="ARBA00022679"/>
    </source>
</evidence>
<dbReference type="InterPro" id="IPR004839">
    <property type="entry name" value="Aminotransferase_I/II_large"/>
</dbReference>
<evidence type="ECO:0000256" key="1">
    <source>
        <dbReference type="ARBA" id="ARBA00001933"/>
    </source>
</evidence>
<evidence type="ECO:0000313" key="5">
    <source>
        <dbReference type="Proteomes" id="UP000502041"/>
    </source>
</evidence>
<dbReference type="InterPro" id="IPR050087">
    <property type="entry name" value="AON_synthase_class-II"/>
</dbReference>
<evidence type="ECO:0000313" key="4">
    <source>
        <dbReference type="EMBL" id="QJC57113.1"/>
    </source>
</evidence>